<dbReference type="Proteomes" id="UP001139103">
    <property type="component" value="Unassembled WGS sequence"/>
</dbReference>
<name>A0A9X1MTJ6_9BACT</name>
<evidence type="ECO:0000313" key="2">
    <source>
        <dbReference type="Proteomes" id="UP001139103"/>
    </source>
</evidence>
<protein>
    <submittedName>
        <fullName evidence="1">Uncharacterized protein</fullName>
    </submittedName>
</protein>
<organism evidence="1 2">
    <name type="scientific">Blastopirellula sediminis</name>
    <dbReference type="NCBI Taxonomy" id="2894196"/>
    <lineage>
        <taxon>Bacteria</taxon>
        <taxon>Pseudomonadati</taxon>
        <taxon>Planctomycetota</taxon>
        <taxon>Planctomycetia</taxon>
        <taxon>Pirellulales</taxon>
        <taxon>Pirellulaceae</taxon>
        <taxon>Blastopirellula</taxon>
    </lineage>
</organism>
<dbReference type="EMBL" id="JAJKFT010000010">
    <property type="protein sequence ID" value="MCC9631324.1"/>
    <property type="molecule type" value="Genomic_DNA"/>
</dbReference>
<proteinExistence type="predicted"/>
<evidence type="ECO:0000313" key="1">
    <source>
        <dbReference type="EMBL" id="MCC9631324.1"/>
    </source>
</evidence>
<dbReference type="RefSeq" id="WP_230223188.1">
    <property type="nucleotide sequence ID" value="NZ_JAJKFT010000010.1"/>
</dbReference>
<dbReference type="AlphaFoldDB" id="A0A9X1MTJ6"/>
<gene>
    <name evidence="1" type="ORF">LOC68_23265</name>
</gene>
<reference evidence="1" key="1">
    <citation type="submission" date="2021-11" db="EMBL/GenBank/DDBJ databases">
        <title>Genome sequence.</title>
        <authorList>
            <person name="Sun Q."/>
        </authorList>
    </citation>
    <scope>NUCLEOTIDE SEQUENCE</scope>
    <source>
        <strain evidence="1">JC732</strain>
    </source>
</reference>
<keyword evidence="2" id="KW-1185">Reference proteome</keyword>
<comment type="caution">
    <text evidence="1">The sequence shown here is derived from an EMBL/GenBank/DDBJ whole genome shotgun (WGS) entry which is preliminary data.</text>
</comment>
<sequence length="120" mass="13605">MQLPALFRRGVVRPLDDHAERQLLQFSIEAPLRVEWLPILEDPFFDEIWGTGLFQRINQACGTNISDYEEEILPAPTLQTAIAAIRTGRPSGRLSDEFCQQLEALLTDAAVTNRSVFFVM</sequence>
<accession>A0A9X1MTJ6</accession>